<feature type="transmembrane region" description="Helical" evidence="1">
    <location>
        <begin position="25"/>
        <end position="53"/>
    </location>
</feature>
<dbReference type="EMBL" id="PFAN01000130">
    <property type="protein sequence ID" value="PIR94727.1"/>
    <property type="molecule type" value="Genomic_DNA"/>
</dbReference>
<feature type="non-terminal residue" evidence="2">
    <location>
        <position position="1"/>
    </location>
</feature>
<gene>
    <name evidence="2" type="ORF">COT95_02635</name>
</gene>
<sequence length="88" mass="9840">VLIYVFFIAYVLTNGEAWFGAVNSFFAPAMILMLFVVSALITASLVFAKPIYLYFEGKKKQGIELFFSTASWLIAVTVVIFAIMILTK</sequence>
<evidence type="ECO:0000313" key="3">
    <source>
        <dbReference type="Proteomes" id="UP000228614"/>
    </source>
</evidence>
<name>A0A2H0V6I9_9BACT</name>
<keyword evidence="1" id="KW-1133">Transmembrane helix</keyword>
<feature type="transmembrane region" description="Helical" evidence="1">
    <location>
        <begin position="65"/>
        <end position="86"/>
    </location>
</feature>
<organism evidence="2 3">
    <name type="scientific">Candidatus Falkowbacteria bacterium CG10_big_fil_rev_8_21_14_0_10_37_6</name>
    <dbReference type="NCBI Taxonomy" id="1974563"/>
    <lineage>
        <taxon>Bacteria</taxon>
        <taxon>Candidatus Falkowiibacteriota</taxon>
    </lineage>
</organism>
<dbReference type="Proteomes" id="UP000228614">
    <property type="component" value="Unassembled WGS sequence"/>
</dbReference>
<evidence type="ECO:0000256" key="1">
    <source>
        <dbReference type="SAM" id="Phobius"/>
    </source>
</evidence>
<dbReference type="AlphaFoldDB" id="A0A2H0V6I9"/>
<evidence type="ECO:0000313" key="2">
    <source>
        <dbReference type="EMBL" id="PIR94727.1"/>
    </source>
</evidence>
<proteinExistence type="predicted"/>
<protein>
    <submittedName>
        <fullName evidence="2">Uncharacterized protein</fullName>
    </submittedName>
</protein>
<keyword evidence="1" id="KW-0472">Membrane</keyword>
<accession>A0A2H0V6I9</accession>
<reference evidence="3" key="1">
    <citation type="submission" date="2017-09" db="EMBL/GenBank/DDBJ databases">
        <title>Depth-based differentiation of microbial function through sediment-hosted aquifers and enrichment of novel symbionts in the deep terrestrial subsurface.</title>
        <authorList>
            <person name="Probst A.J."/>
            <person name="Ladd B."/>
            <person name="Jarett J.K."/>
            <person name="Geller-Mcgrath D.E."/>
            <person name="Sieber C.M.K."/>
            <person name="Emerson J.B."/>
            <person name="Anantharaman K."/>
            <person name="Thomas B.C."/>
            <person name="Malmstrom R."/>
            <person name="Stieglmeier M."/>
            <person name="Klingl A."/>
            <person name="Woyke T."/>
            <person name="Ryan C.M."/>
            <person name="Banfield J.F."/>
        </authorList>
    </citation>
    <scope>NUCLEOTIDE SEQUENCE [LARGE SCALE GENOMIC DNA]</scope>
</reference>
<keyword evidence="1" id="KW-0812">Transmembrane</keyword>
<comment type="caution">
    <text evidence="2">The sequence shown here is derived from an EMBL/GenBank/DDBJ whole genome shotgun (WGS) entry which is preliminary data.</text>
</comment>